<keyword evidence="1" id="KW-0812">Transmembrane</keyword>
<accession>A0A2T6ZQS4</accession>
<evidence type="ECO:0000313" key="3">
    <source>
        <dbReference type="Proteomes" id="UP000244722"/>
    </source>
</evidence>
<feature type="transmembrane region" description="Helical" evidence="1">
    <location>
        <begin position="41"/>
        <end position="62"/>
    </location>
</feature>
<evidence type="ECO:0000256" key="1">
    <source>
        <dbReference type="SAM" id="Phobius"/>
    </source>
</evidence>
<reference evidence="2 3" key="1">
    <citation type="submission" date="2017-04" db="EMBL/GenBank/DDBJ databases">
        <title>Draft genome sequence of Tuber borchii Vittad., a whitish edible truffle.</title>
        <authorList>
            <consortium name="DOE Joint Genome Institute"/>
            <person name="Murat C."/>
            <person name="Kuo A."/>
            <person name="Barry K.W."/>
            <person name="Clum A."/>
            <person name="Dockter R.B."/>
            <person name="Fauchery L."/>
            <person name="Iotti M."/>
            <person name="Kohler A."/>
            <person name="Labutti K."/>
            <person name="Lindquist E.A."/>
            <person name="Lipzen A."/>
            <person name="Ohm R.A."/>
            <person name="Wang M."/>
            <person name="Grigoriev I.V."/>
            <person name="Zambonelli A."/>
            <person name="Martin F.M."/>
        </authorList>
    </citation>
    <scope>NUCLEOTIDE SEQUENCE [LARGE SCALE GENOMIC DNA]</scope>
    <source>
        <strain evidence="2 3">Tbo3840</strain>
    </source>
</reference>
<evidence type="ECO:0000313" key="2">
    <source>
        <dbReference type="EMBL" id="PUU77816.1"/>
    </source>
</evidence>
<organism evidence="2 3">
    <name type="scientific">Tuber borchii</name>
    <name type="common">White truffle</name>
    <dbReference type="NCBI Taxonomy" id="42251"/>
    <lineage>
        <taxon>Eukaryota</taxon>
        <taxon>Fungi</taxon>
        <taxon>Dikarya</taxon>
        <taxon>Ascomycota</taxon>
        <taxon>Pezizomycotina</taxon>
        <taxon>Pezizomycetes</taxon>
        <taxon>Pezizales</taxon>
        <taxon>Tuberaceae</taxon>
        <taxon>Tuber</taxon>
    </lineage>
</organism>
<name>A0A2T6ZQS4_TUBBO</name>
<keyword evidence="3" id="KW-1185">Reference proteome</keyword>
<keyword evidence="1" id="KW-0472">Membrane</keyword>
<dbReference type="AlphaFoldDB" id="A0A2T6ZQS4"/>
<proteinExistence type="predicted"/>
<dbReference type="EMBL" id="NESQ01000139">
    <property type="protein sequence ID" value="PUU77816.1"/>
    <property type="molecule type" value="Genomic_DNA"/>
</dbReference>
<dbReference type="Proteomes" id="UP000244722">
    <property type="component" value="Unassembled WGS sequence"/>
</dbReference>
<protein>
    <submittedName>
        <fullName evidence="2">Uncharacterized protein</fullName>
    </submittedName>
</protein>
<sequence length="188" mass="20563">MQNSEKIKNKKNGERGRERHVVGWMKEFKCEASRFAGKNVFLSFALAPSLGCLIFSVSLSSLEKGSTDTGRSRIVLLTQPHISLACLARGVVTQGLPPTGGCCCSENFGIRCETAGWLAGARVLCPGQQSDSLPYLIDETQRQRLSPTPLDACLQLRGIIDIHCPLLPFRWSAIDELCGLTPLSRDDN</sequence>
<keyword evidence="1" id="KW-1133">Transmembrane helix</keyword>
<comment type="caution">
    <text evidence="2">The sequence shown here is derived from an EMBL/GenBank/DDBJ whole genome shotgun (WGS) entry which is preliminary data.</text>
</comment>
<gene>
    <name evidence="2" type="ORF">B9Z19DRAFT_133982</name>
</gene>